<dbReference type="AlphaFoldDB" id="F0RKJ8"/>
<evidence type="ECO:0000313" key="3">
    <source>
        <dbReference type="Proteomes" id="UP000007718"/>
    </source>
</evidence>
<keyword evidence="3" id="KW-1185">Reference proteome</keyword>
<evidence type="ECO:0000256" key="1">
    <source>
        <dbReference type="SAM" id="MobiDB-lite"/>
    </source>
</evidence>
<feature type="region of interest" description="Disordered" evidence="1">
    <location>
        <begin position="1"/>
        <end position="97"/>
    </location>
</feature>
<evidence type="ECO:0000313" key="2">
    <source>
        <dbReference type="EMBL" id="ADY25688.1"/>
    </source>
</evidence>
<reference evidence="3" key="1">
    <citation type="submission" date="2011-02" db="EMBL/GenBank/DDBJ databases">
        <title>The complete sequence of chromosome of Deinococcus proteolyticus DSM 20540.</title>
        <authorList>
            <consortium name="US DOE Joint Genome Institute (JGI-PGF)"/>
            <person name="Lucas S."/>
            <person name="Copeland A."/>
            <person name="Lapidus A."/>
            <person name="Bruce D."/>
            <person name="Goodwin L."/>
            <person name="Pitluck S."/>
            <person name="Kyrpides N."/>
            <person name="Mavromatis K."/>
            <person name="Pagani I."/>
            <person name="Ivanova N."/>
            <person name="Ovchinnikova G."/>
            <person name="Zeytun A."/>
            <person name="Detter J.C."/>
            <person name="Han C."/>
            <person name="Land M."/>
            <person name="Hauser L."/>
            <person name="Markowitz V."/>
            <person name="Cheng J.-F."/>
            <person name="Hugenholtz P."/>
            <person name="Woyke T."/>
            <person name="Wu D."/>
            <person name="Pukall R."/>
            <person name="Steenblock K."/>
            <person name="Brambilla E."/>
            <person name="Klenk H.-P."/>
            <person name="Eisen J.A."/>
        </authorList>
    </citation>
    <scope>NUCLEOTIDE SEQUENCE [LARGE SCALE GENOMIC DNA]</scope>
    <source>
        <strain evidence="3">ATCC 35074 / DSM 20540 / JCM 6276 / NBRC 101906 / NCIMB 13154 / VKM Ac-1939 / CCM 2703 / MRP</strain>
    </source>
</reference>
<dbReference type="RefSeq" id="WP_013614297.1">
    <property type="nucleotide sequence ID" value="NC_015161.1"/>
</dbReference>
<feature type="compositionally biased region" description="Low complexity" evidence="1">
    <location>
        <begin position="32"/>
        <end position="50"/>
    </location>
</feature>
<feature type="compositionally biased region" description="Low complexity" evidence="1">
    <location>
        <begin position="60"/>
        <end position="76"/>
    </location>
</feature>
<name>F0RKJ8_DEIPM</name>
<proteinExistence type="predicted"/>
<dbReference type="EMBL" id="CP002536">
    <property type="protein sequence ID" value="ADY25688.1"/>
    <property type="molecule type" value="Genomic_DNA"/>
</dbReference>
<dbReference type="Proteomes" id="UP000007718">
    <property type="component" value="Chromosome"/>
</dbReference>
<feature type="compositionally biased region" description="Polar residues" evidence="1">
    <location>
        <begin position="10"/>
        <end position="23"/>
    </location>
</feature>
<dbReference type="STRING" id="693977.Deipr_0525"/>
<sequence>MQEKDKVGQDVQQGKRNGEQPQNVLGREMEGEGMSSSYSGMGDLSSGDGEASTADTSNLTTGDHTTGETATMTTPGSSKTDDGASQGHRIADEDNRQ</sequence>
<protein>
    <submittedName>
        <fullName evidence="2">ATF1-like transcription factor, putative</fullName>
    </submittedName>
</protein>
<dbReference type="KEGG" id="dpt:Deipr_0525"/>
<gene>
    <name evidence="2" type="ordered locus">Deipr_0525</name>
</gene>
<dbReference type="HOGENOM" id="CLU_2342120_0_0_0"/>
<organism evidence="2 3">
    <name type="scientific">Deinococcus proteolyticus (strain ATCC 35074 / DSM 20540 / JCM 6276 / NBRC 101906 / NCIMB 13154 / VKM Ac-1939 / CCM 2703 / MRP)</name>
    <dbReference type="NCBI Taxonomy" id="693977"/>
    <lineage>
        <taxon>Bacteria</taxon>
        <taxon>Thermotogati</taxon>
        <taxon>Deinococcota</taxon>
        <taxon>Deinococci</taxon>
        <taxon>Deinococcales</taxon>
        <taxon>Deinococcaceae</taxon>
        <taxon>Deinococcus</taxon>
    </lineage>
</organism>
<accession>F0RKJ8</accession>
<reference evidence="2 3" key="2">
    <citation type="journal article" date="2012" name="Stand. Genomic Sci.">
        <title>Complete genome sequence of the orange-red pigmented, radioresistant Deinococcus proteolyticus type strain (MRP(T)).</title>
        <authorList>
            <person name="Copeland A."/>
            <person name="Zeytun A."/>
            <person name="Yassawong M."/>
            <person name="Nolan M."/>
            <person name="Lucas S."/>
            <person name="Hammon N."/>
            <person name="Deshpande S."/>
            <person name="Cheng J.F."/>
            <person name="Han C."/>
            <person name="Tapia R."/>
            <person name="Goodwin L.A."/>
            <person name="Pitluck S."/>
            <person name="Mavromatis K."/>
            <person name="Liolios K."/>
            <person name="Pagani I."/>
            <person name="Ivanova N."/>
            <person name="Mikhailova N."/>
            <person name="Pati A."/>
            <person name="Chen A."/>
            <person name="Palaniappan K."/>
            <person name="Land M."/>
            <person name="Hauser L."/>
            <person name="Jeffries C.D."/>
            <person name="Brambilla E.M."/>
            <person name="Rohde M."/>
            <person name="Sikorski J."/>
            <person name="Pukall R."/>
            <person name="Goker M."/>
            <person name="Detter J.C."/>
            <person name="Woyke T."/>
            <person name="Bristow J."/>
            <person name="Eisen J.A."/>
            <person name="Markowitz V."/>
            <person name="Hugenholtz P."/>
            <person name="Kyrpides N.C."/>
            <person name="Klenk H.P."/>
            <person name="Lapidus A."/>
        </authorList>
    </citation>
    <scope>NUCLEOTIDE SEQUENCE [LARGE SCALE GENOMIC DNA]</scope>
    <source>
        <strain evidence="3">ATCC 35074 / DSM 20540 / JCM 6276 / NBRC 101906 / NCIMB 13154 / VKM Ac-1939 / CCM 2703 / MRP</strain>
    </source>
</reference>